<dbReference type="NCBIfam" id="TIGR00254">
    <property type="entry name" value="GGDEF"/>
    <property type="match status" value="1"/>
</dbReference>
<keyword evidence="5" id="KW-1185">Reference proteome</keyword>
<proteinExistence type="predicted"/>
<keyword evidence="2" id="KW-1133">Transmembrane helix</keyword>
<keyword evidence="2" id="KW-0472">Membrane</keyword>
<dbReference type="Gene3D" id="3.30.70.270">
    <property type="match status" value="1"/>
</dbReference>
<dbReference type="InterPro" id="IPR043128">
    <property type="entry name" value="Rev_trsase/Diguanyl_cyclase"/>
</dbReference>
<dbReference type="PROSITE" id="PS50887">
    <property type="entry name" value="GGDEF"/>
    <property type="match status" value="1"/>
</dbReference>
<dbReference type="CDD" id="cd01949">
    <property type="entry name" value="GGDEF"/>
    <property type="match status" value="1"/>
</dbReference>
<protein>
    <recommendedName>
        <fullName evidence="3">GGDEF domain-containing protein</fullName>
    </recommendedName>
</protein>
<dbReference type="InterPro" id="IPR000160">
    <property type="entry name" value="GGDEF_dom"/>
</dbReference>
<reference evidence="5" key="1">
    <citation type="journal article" date="2019" name="Int. J. Syst. Evol. Microbiol.">
        <title>The Global Catalogue of Microorganisms (GCM) 10K type strain sequencing project: providing services to taxonomists for standard genome sequencing and annotation.</title>
        <authorList>
            <consortium name="The Broad Institute Genomics Platform"/>
            <consortium name="The Broad Institute Genome Sequencing Center for Infectious Disease"/>
            <person name="Wu L."/>
            <person name="Ma J."/>
        </authorList>
    </citation>
    <scope>NUCLEOTIDE SEQUENCE [LARGE SCALE GENOMIC DNA]</scope>
    <source>
        <strain evidence="5">CGMCC 1.12851</strain>
    </source>
</reference>
<organism evidence="4 5">
    <name type="scientific">Blastomonas aquatica</name>
    <dbReference type="NCBI Taxonomy" id="1510276"/>
    <lineage>
        <taxon>Bacteria</taxon>
        <taxon>Pseudomonadati</taxon>
        <taxon>Pseudomonadota</taxon>
        <taxon>Alphaproteobacteria</taxon>
        <taxon>Sphingomonadales</taxon>
        <taxon>Sphingomonadaceae</taxon>
        <taxon>Blastomonas</taxon>
    </lineage>
</organism>
<dbReference type="InterPro" id="IPR052155">
    <property type="entry name" value="Biofilm_reg_signaling"/>
</dbReference>
<evidence type="ECO:0000313" key="4">
    <source>
        <dbReference type="EMBL" id="GGB63539.1"/>
    </source>
</evidence>
<feature type="transmembrane region" description="Helical" evidence="2">
    <location>
        <begin position="155"/>
        <end position="174"/>
    </location>
</feature>
<accession>A0ABQ1JA38</accession>
<dbReference type="RefSeq" id="WP_188514107.1">
    <property type="nucleotide sequence ID" value="NZ_BMGD01000003.1"/>
</dbReference>
<feature type="transmembrane region" description="Helical" evidence="2">
    <location>
        <begin position="103"/>
        <end position="119"/>
    </location>
</feature>
<dbReference type="Proteomes" id="UP000614261">
    <property type="component" value="Unassembled WGS sequence"/>
</dbReference>
<evidence type="ECO:0000313" key="5">
    <source>
        <dbReference type="Proteomes" id="UP000614261"/>
    </source>
</evidence>
<feature type="transmembrane region" description="Helical" evidence="2">
    <location>
        <begin position="62"/>
        <end position="82"/>
    </location>
</feature>
<keyword evidence="2" id="KW-0812">Transmembrane</keyword>
<dbReference type="PANTHER" id="PTHR44757:SF2">
    <property type="entry name" value="BIOFILM ARCHITECTURE MAINTENANCE PROTEIN MBAA"/>
    <property type="match status" value="1"/>
</dbReference>
<evidence type="ECO:0000259" key="3">
    <source>
        <dbReference type="PROSITE" id="PS50887"/>
    </source>
</evidence>
<feature type="transmembrane region" description="Helical" evidence="2">
    <location>
        <begin position="131"/>
        <end position="148"/>
    </location>
</feature>
<name>A0ABQ1JA38_9SPHN</name>
<sequence length="401" mass="43613">MIRAFWQRAKDATDGGNLPPSLRDELAQLQYSRIGAIVPILYFSIAVVAVIAGTASGSTVSLMYHVLLPGGFVLIGCVRCYAWYRRRSEVLPIAQVRRYLRSTTWIAIAMGLVGGLWTVDSYYDTSEARRVLAPVFILMITFVGAVCLTSMPRAAIGVMVVALTPMITIMIQSADIGIQAMAICFTIVSLLTLMLIVSSFKEIVKGLVLRHELKVLSETDPLTGLANRRAFRTKFAALSTGSDPPSSITMVMIDLDGFKEANDRFGHAAGDSILIQAGQRLATLCSDASSVARLGGDEFALLVETDSDSEALKRSVLSVLSLPYHYRDQQIAVTASVGSAHGCKGAVSLESLMREADGELYRSKRWATIRRRQRQGIDQASEPSGLEPITPGRRGFRSNNS</sequence>
<dbReference type="Pfam" id="PF00990">
    <property type="entry name" value="GGDEF"/>
    <property type="match status" value="1"/>
</dbReference>
<feature type="domain" description="GGDEF" evidence="3">
    <location>
        <begin position="246"/>
        <end position="379"/>
    </location>
</feature>
<evidence type="ECO:0000256" key="2">
    <source>
        <dbReference type="SAM" id="Phobius"/>
    </source>
</evidence>
<dbReference type="SUPFAM" id="SSF55073">
    <property type="entry name" value="Nucleotide cyclase"/>
    <property type="match status" value="1"/>
</dbReference>
<dbReference type="InterPro" id="IPR029787">
    <property type="entry name" value="Nucleotide_cyclase"/>
</dbReference>
<feature type="region of interest" description="Disordered" evidence="1">
    <location>
        <begin position="372"/>
        <end position="401"/>
    </location>
</feature>
<feature type="transmembrane region" description="Helical" evidence="2">
    <location>
        <begin position="34"/>
        <end position="56"/>
    </location>
</feature>
<comment type="caution">
    <text evidence="4">The sequence shown here is derived from an EMBL/GenBank/DDBJ whole genome shotgun (WGS) entry which is preliminary data.</text>
</comment>
<feature type="transmembrane region" description="Helical" evidence="2">
    <location>
        <begin position="180"/>
        <end position="200"/>
    </location>
</feature>
<dbReference type="PANTHER" id="PTHR44757">
    <property type="entry name" value="DIGUANYLATE CYCLASE DGCP"/>
    <property type="match status" value="1"/>
</dbReference>
<dbReference type="SMART" id="SM00267">
    <property type="entry name" value="GGDEF"/>
    <property type="match status" value="1"/>
</dbReference>
<evidence type="ECO:0000256" key="1">
    <source>
        <dbReference type="SAM" id="MobiDB-lite"/>
    </source>
</evidence>
<gene>
    <name evidence="4" type="ORF">GCM10010833_18180</name>
</gene>
<dbReference type="EMBL" id="BMGD01000003">
    <property type="protein sequence ID" value="GGB63539.1"/>
    <property type="molecule type" value="Genomic_DNA"/>
</dbReference>